<evidence type="ECO:0000313" key="4">
    <source>
        <dbReference type="WBParaSite" id="HPBE_0000463201-mRNA-1"/>
    </source>
</evidence>
<reference evidence="2 3" key="1">
    <citation type="submission" date="2018-11" db="EMBL/GenBank/DDBJ databases">
        <authorList>
            <consortium name="Pathogen Informatics"/>
        </authorList>
    </citation>
    <scope>NUCLEOTIDE SEQUENCE [LARGE SCALE GENOMIC DNA]</scope>
</reference>
<protein>
    <submittedName>
        <fullName evidence="4">DUF1838 domain-containing protein</fullName>
    </submittedName>
</protein>
<gene>
    <name evidence="2" type="ORF">HPBE_LOCUS4633</name>
</gene>
<organism evidence="3 4">
    <name type="scientific">Heligmosomoides polygyrus</name>
    <name type="common">Parasitic roundworm</name>
    <dbReference type="NCBI Taxonomy" id="6339"/>
    <lineage>
        <taxon>Eukaryota</taxon>
        <taxon>Metazoa</taxon>
        <taxon>Ecdysozoa</taxon>
        <taxon>Nematoda</taxon>
        <taxon>Chromadorea</taxon>
        <taxon>Rhabditida</taxon>
        <taxon>Rhabditina</taxon>
        <taxon>Rhabditomorpha</taxon>
        <taxon>Strongyloidea</taxon>
        <taxon>Heligmosomidae</taxon>
        <taxon>Heligmosomoides</taxon>
    </lineage>
</organism>
<dbReference type="Proteomes" id="UP000050761">
    <property type="component" value="Unassembled WGS sequence"/>
</dbReference>
<evidence type="ECO:0000313" key="3">
    <source>
        <dbReference type="Proteomes" id="UP000050761"/>
    </source>
</evidence>
<evidence type="ECO:0000256" key="1">
    <source>
        <dbReference type="SAM" id="MobiDB-lite"/>
    </source>
</evidence>
<keyword evidence="3" id="KW-1185">Reference proteome</keyword>
<name>A0A183FE70_HELPZ</name>
<proteinExistence type="predicted"/>
<dbReference type="WBParaSite" id="HPBE_0000463201-mRNA-1">
    <property type="protein sequence ID" value="HPBE_0000463201-mRNA-1"/>
    <property type="gene ID" value="HPBE_0000463201"/>
</dbReference>
<dbReference type="AlphaFoldDB" id="A0A183FE70"/>
<accession>A0A183FE70</accession>
<evidence type="ECO:0000313" key="2">
    <source>
        <dbReference type="EMBL" id="VDO61902.1"/>
    </source>
</evidence>
<dbReference type="EMBL" id="UZAH01025341">
    <property type="protein sequence ID" value="VDO61902.1"/>
    <property type="molecule type" value="Genomic_DNA"/>
</dbReference>
<reference evidence="4" key="2">
    <citation type="submission" date="2019-09" db="UniProtKB">
        <authorList>
            <consortium name="WormBaseParasite"/>
        </authorList>
    </citation>
    <scope>IDENTIFICATION</scope>
</reference>
<accession>A0A3P8AQJ8</accession>
<sequence>MTNYGNDRRMWWVRWSKPGDGRTHCLMYLPIHGRADPLDEADSWTSFMRQPPDEFSQRRHLMPFRIGPSAGAFGDVLGRSPPVPPADSCAWERASRRRFAPPSLMRNSAAEDLDQPPVDDVPDKAPDASKPYMKSAPKPATWIK</sequence>
<feature type="region of interest" description="Disordered" evidence="1">
    <location>
        <begin position="100"/>
        <end position="144"/>
    </location>
</feature>